<sequence length="582" mass="63630">MAEHTFTPESEAMLLQRLVERYYEAYKRDNGGETVPTVEASLMRMMAVMGEISCLAFTSSSEMSTFEKDEISVLVGKLSISVARIAEAFQLNVARSVLQYLEEELRAAAVSQRGVPGSDRTTKAPESEGFPGGVPSPAASTSIGHAQPPQPPPPVTDRELSVVLSPASIDAFFRHIDQLATSTPESFDKAGLKWVVPLPDGTLEELVPNGSRTKVRHEDFPHYLAHIARYREARASQSQSVPPPSDTTGVEGKQDSKNPTAASLPSGTGGASFATSSLPPMLAQAPSYDPDREWVLYSPDHFSGNLFSPLARASDVQSMKVAPPAAMEAAVENGGARYERRNRSHVQHIGRPYDVSSFHEKVNQLRRGLVPRAAIPQLGLTFSVPDGQRIVELINEGMQVDVTAANVGEFLRLLDNYPTAQPPSCRVHRTNSVRKFDVGPIIADVPAAFSPSHFSHGLFAPYQEPISSVYVDCDNLDQILPHYLKEHHVSPTDTRGLYVRAASSSDYATLERIVREVKMNPSALTKYGVTFGVPSSLEPLSTPEERHSGLHALFPSSAFRPVQPEDLPYFLSLVRQYYPNAL</sequence>
<keyword evidence="3" id="KW-1185">Reference proteome</keyword>
<dbReference type="RefSeq" id="XP_067756494.1">
    <property type="nucleotide sequence ID" value="XM_067900310.1"/>
</dbReference>
<dbReference type="OrthoDB" id="241049at2759"/>
<gene>
    <name evidence="2" type="ORF">JKF63_04324</name>
</gene>
<dbReference type="EMBL" id="JAFJZO010000026">
    <property type="protein sequence ID" value="KAG5502047.1"/>
    <property type="molecule type" value="Genomic_DNA"/>
</dbReference>
<name>A0A836HLM4_9TRYP</name>
<dbReference type="GeneID" id="94290387"/>
<organism evidence="2 3">
    <name type="scientific">Porcisia hertigi</name>
    <dbReference type="NCBI Taxonomy" id="2761500"/>
    <lineage>
        <taxon>Eukaryota</taxon>
        <taxon>Discoba</taxon>
        <taxon>Euglenozoa</taxon>
        <taxon>Kinetoplastea</taxon>
        <taxon>Metakinetoplastina</taxon>
        <taxon>Trypanosomatida</taxon>
        <taxon>Trypanosomatidae</taxon>
        <taxon>Leishmaniinae</taxon>
        <taxon>Porcisia</taxon>
    </lineage>
</organism>
<evidence type="ECO:0000256" key="1">
    <source>
        <dbReference type="SAM" id="MobiDB-lite"/>
    </source>
</evidence>
<proteinExistence type="predicted"/>
<comment type="caution">
    <text evidence="2">The sequence shown here is derived from an EMBL/GenBank/DDBJ whole genome shotgun (WGS) entry which is preliminary data.</text>
</comment>
<feature type="region of interest" description="Disordered" evidence="1">
    <location>
        <begin position="233"/>
        <end position="278"/>
    </location>
</feature>
<dbReference type="KEGG" id="phet:94290387"/>
<protein>
    <submittedName>
        <fullName evidence="2">Uncharacterized protein</fullName>
    </submittedName>
</protein>
<evidence type="ECO:0000313" key="3">
    <source>
        <dbReference type="Proteomes" id="UP000674318"/>
    </source>
</evidence>
<accession>A0A836HLM4</accession>
<evidence type="ECO:0000313" key="2">
    <source>
        <dbReference type="EMBL" id="KAG5502047.1"/>
    </source>
</evidence>
<reference evidence="2 3" key="1">
    <citation type="submission" date="2021-02" db="EMBL/GenBank/DDBJ databases">
        <title>Porcisia hertigi Genome sequencing and assembly.</title>
        <authorList>
            <person name="Almutairi H."/>
            <person name="Gatherer D."/>
        </authorList>
    </citation>
    <scope>NUCLEOTIDE SEQUENCE [LARGE SCALE GENOMIC DNA]</scope>
    <source>
        <strain evidence="2 3">C119</strain>
    </source>
</reference>
<dbReference type="AlphaFoldDB" id="A0A836HLM4"/>
<dbReference type="Proteomes" id="UP000674318">
    <property type="component" value="Unassembled WGS sequence"/>
</dbReference>
<feature type="region of interest" description="Disordered" evidence="1">
    <location>
        <begin position="111"/>
        <end position="158"/>
    </location>
</feature>